<dbReference type="STRING" id="942150.IV64_GL001471"/>
<gene>
    <name evidence="1" type="ORF">IV64_GL001471</name>
</gene>
<evidence type="ECO:0000313" key="2">
    <source>
        <dbReference type="Proteomes" id="UP000051783"/>
    </source>
</evidence>
<accession>A0A0R2M0K1</accession>
<dbReference type="EMBL" id="JQCL01000103">
    <property type="protein sequence ID" value="KRO07544.1"/>
    <property type="molecule type" value="Genomic_DNA"/>
</dbReference>
<comment type="caution">
    <text evidence="1">The sequence shown here is derived from an EMBL/GenBank/DDBJ whole genome shotgun (WGS) entry which is preliminary data.</text>
</comment>
<dbReference type="Proteomes" id="UP000051783">
    <property type="component" value="Unassembled WGS sequence"/>
</dbReference>
<name>A0A0R2M0K1_9LACO</name>
<sequence length="119" mass="13794">MCNLIKDDEHWRLDMSGSDLKKLTSLQIDLLTGGCQLEAETDMVNMIADDIKQRPGYQSIDDLQGYEVRGMLMEYQQILWRVDRYITKRQQFVKDEIKLFSGGAETLNNAFKDPSKVRS</sequence>
<organism evidence="1 2">
    <name type="scientific">Lactiplantibacillus xiangfangensis</name>
    <dbReference type="NCBI Taxonomy" id="942150"/>
    <lineage>
        <taxon>Bacteria</taxon>
        <taxon>Bacillati</taxon>
        <taxon>Bacillota</taxon>
        <taxon>Bacilli</taxon>
        <taxon>Lactobacillales</taxon>
        <taxon>Lactobacillaceae</taxon>
        <taxon>Lactiplantibacillus</taxon>
    </lineage>
</organism>
<evidence type="ECO:0000313" key="1">
    <source>
        <dbReference type="EMBL" id="KRO07544.1"/>
    </source>
</evidence>
<reference evidence="1 2" key="1">
    <citation type="journal article" date="2015" name="Genome Announc.">
        <title>Expanding the biotechnology potential of lactobacilli through comparative genomics of 213 strains and associated genera.</title>
        <authorList>
            <person name="Sun Z."/>
            <person name="Harris H.M."/>
            <person name="McCann A."/>
            <person name="Guo C."/>
            <person name="Argimon S."/>
            <person name="Zhang W."/>
            <person name="Yang X."/>
            <person name="Jeffery I.B."/>
            <person name="Cooney J.C."/>
            <person name="Kagawa T.F."/>
            <person name="Liu W."/>
            <person name="Song Y."/>
            <person name="Salvetti E."/>
            <person name="Wrobel A."/>
            <person name="Rasinkangas P."/>
            <person name="Parkhill J."/>
            <person name="Rea M.C."/>
            <person name="O'Sullivan O."/>
            <person name="Ritari J."/>
            <person name="Douillard F.P."/>
            <person name="Paul Ross R."/>
            <person name="Yang R."/>
            <person name="Briner A.E."/>
            <person name="Felis G.E."/>
            <person name="de Vos W.M."/>
            <person name="Barrangou R."/>
            <person name="Klaenhammer T.R."/>
            <person name="Caufield P.W."/>
            <person name="Cui Y."/>
            <person name="Zhang H."/>
            <person name="O'Toole P.W."/>
        </authorList>
    </citation>
    <scope>NUCLEOTIDE SEQUENCE [LARGE SCALE GENOMIC DNA]</scope>
    <source>
        <strain evidence="1 2">LMG 26013</strain>
    </source>
</reference>
<proteinExistence type="predicted"/>
<dbReference type="AlphaFoldDB" id="A0A0R2M0K1"/>
<keyword evidence="2" id="KW-1185">Reference proteome</keyword>
<protein>
    <submittedName>
        <fullName evidence="1">Uncharacterized protein</fullName>
    </submittedName>
</protein>
<dbReference type="PATRIC" id="fig|942150.3.peg.1515"/>